<reference evidence="6" key="1">
    <citation type="journal article" date="2014" name="Front. Microbiol.">
        <title>High frequency of phylogenetically diverse reductive dehalogenase-homologous genes in deep subseafloor sedimentary metagenomes.</title>
        <authorList>
            <person name="Kawai M."/>
            <person name="Futagami T."/>
            <person name="Toyoda A."/>
            <person name="Takaki Y."/>
            <person name="Nishi S."/>
            <person name="Hori S."/>
            <person name="Arai W."/>
            <person name="Tsubouchi T."/>
            <person name="Morono Y."/>
            <person name="Uchiyama I."/>
            <person name="Ito T."/>
            <person name="Fujiyama A."/>
            <person name="Inagaki F."/>
            <person name="Takami H."/>
        </authorList>
    </citation>
    <scope>NUCLEOTIDE SEQUENCE</scope>
    <source>
        <strain evidence="6">Expedition CK06-06</strain>
    </source>
</reference>
<dbReference type="GO" id="GO:0022625">
    <property type="term" value="C:cytosolic large ribosomal subunit"/>
    <property type="evidence" value="ECO:0007669"/>
    <property type="project" value="TreeGrafter"/>
</dbReference>
<proteinExistence type="predicted"/>
<dbReference type="InterPro" id="IPR020930">
    <property type="entry name" value="Ribosomal_uL5_bac-type"/>
</dbReference>
<dbReference type="AlphaFoldDB" id="X0YFA1"/>
<gene>
    <name evidence="6" type="ORF">S01H1_80389</name>
</gene>
<feature type="domain" description="Large ribosomal subunit protein bL25 L25" evidence="5">
    <location>
        <begin position="7"/>
        <end position="94"/>
    </location>
</feature>
<dbReference type="GO" id="GO:0008097">
    <property type="term" value="F:5S rRNA binding"/>
    <property type="evidence" value="ECO:0007669"/>
    <property type="project" value="InterPro"/>
</dbReference>
<dbReference type="PANTHER" id="PTHR33284:SF1">
    <property type="entry name" value="RIBOSOMAL PROTEIN L25_GLN-TRNA SYNTHETASE, ANTI-CODON-BINDING DOMAIN-CONTAINING PROTEIN"/>
    <property type="match status" value="1"/>
</dbReference>
<feature type="non-terminal residue" evidence="6">
    <location>
        <position position="124"/>
    </location>
</feature>
<comment type="caution">
    <text evidence="6">The sequence shown here is derived from an EMBL/GenBank/DDBJ whole genome shotgun (WGS) entry which is preliminary data.</text>
</comment>
<dbReference type="CDD" id="cd00495">
    <property type="entry name" value="Ribosomal_L25_TL5_CTC"/>
    <property type="match status" value="1"/>
</dbReference>
<sequence>MADRPTLEVDERNERGTRATKRLRREGFVPGVVYGGQGREDAIAFKVNSRVLRTALIDGSALIDLKVGGATALPVIVKDRQLDPVRDEVIHIDLLEVRLDETIQTQVGVHLEGSEEAPGVKEGG</sequence>
<dbReference type="GO" id="GO:0006412">
    <property type="term" value="P:translation"/>
    <property type="evidence" value="ECO:0007669"/>
    <property type="project" value="InterPro"/>
</dbReference>
<dbReference type="Gene3D" id="2.40.240.10">
    <property type="entry name" value="Ribosomal Protein L25, Chain P"/>
    <property type="match status" value="1"/>
</dbReference>
<dbReference type="InterPro" id="IPR001021">
    <property type="entry name" value="Ribosomal_bL25_long"/>
</dbReference>
<accession>X0YFA1</accession>
<keyword evidence="1" id="KW-0699">rRNA-binding</keyword>
<dbReference type="InterPro" id="IPR029751">
    <property type="entry name" value="Ribosomal_L25_dom"/>
</dbReference>
<dbReference type="PANTHER" id="PTHR33284">
    <property type="entry name" value="RIBOSOMAL PROTEIN L25/GLN-TRNA SYNTHETASE, ANTI-CODON-BINDING DOMAIN-CONTAINING PROTEIN"/>
    <property type="match status" value="1"/>
</dbReference>
<dbReference type="InterPro" id="IPR020056">
    <property type="entry name" value="Rbsml_bL25/Gln-tRNA_synth_N"/>
</dbReference>
<evidence type="ECO:0000259" key="5">
    <source>
        <dbReference type="Pfam" id="PF01386"/>
    </source>
</evidence>
<dbReference type="EMBL" id="BARS01054283">
    <property type="protein sequence ID" value="GAG47348.1"/>
    <property type="molecule type" value="Genomic_DNA"/>
</dbReference>
<dbReference type="InterPro" id="IPR011035">
    <property type="entry name" value="Ribosomal_bL25/Gln-tRNA_synth"/>
</dbReference>
<keyword evidence="3" id="KW-0689">Ribosomal protein</keyword>
<name>X0YFA1_9ZZZZ</name>
<evidence type="ECO:0000313" key="6">
    <source>
        <dbReference type="EMBL" id="GAG47348.1"/>
    </source>
</evidence>
<organism evidence="6">
    <name type="scientific">marine sediment metagenome</name>
    <dbReference type="NCBI Taxonomy" id="412755"/>
    <lineage>
        <taxon>unclassified sequences</taxon>
        <taxon>metagenomes</taxon>
        <taxon>ecological metagenomes</taxon>
    </lineage>
</organism>
<keyword evidence="2" id="KW-0694">RNA-binding</keyword>
<evidence type="ECO:0000256" key="3">
    <source>
        <dbReference type="ARBA" id="ARBA00022980"/>
    </source>
</evidence>
<protein>
    <recommendedName>
        <fullName evidence="5">Large ribosomal subunit protein bL25 L25 domain-containing protein</fullName>
    </recommendedName>
</protein>
<keyword evidence="4" id="KW-0687">Ribonucleoprotein</keyword>
<dbReference type="SUPFAM" id="SSF50715">
    <property type="entry name" value="Ribosomal protein L25-like"/>
    <property type="match status" value="1"/>
</dbReference>
<dbReference type="Pfam" id="PF01386">
    <property type="entry name" value="Ribosomal_L25p"/>
    <property type="match status" value="1"/>
</dbReference>
<dbReference type="NCBIfam" id="TIGR00731">
    <property type="entry name" value="bL25_bact_ctc"/>
    <property type="match status" value="1"/>
</dbReference>
<evidence type="ECO:0000256" key="1">
    <source>
        <dbReference type="ARBA" id="ARBA00022730"/>
    </source>
</evidence>
<dbReference type="GO" id="GO:0003735">
    <property type="term" value="F:structural constituent of ribosome"/>
    <property type="evidence" value="ECO:0007669"/>
    <property type="project" value="InterPro"/>
</dbReference>
<evidence type="ECO:0000256" key="4">
    <source>
        <dbReference type="ARBA" id="ARBA00023274"/>
    </source>
</evidence>
<evidence type="ECO:0000256" key="2">
    <source>
        <dbReference type="ARBA" id="ARBA00022884"/>
    </source>
</evidence>